<keyword evidence="1" id="KW-0472">Membrane</keyword>
<reference evidence="2 3" key="1">
    <citation type="submission" date="2016-07" db="EMBL/GenBank/DDBJ databases">
        <title>Characterization of isolates of Eisenbergiella tayi derived from blood cultures, using whole genome sequencing.</title>
        <authorList>
            <person name="Burdz T."/>
            <person name="Wiebe D."/>
            <person name="Huynh C."/>
            <person name="Bernard K."/>
        </authorList>
    </citation>
    <scope>NUCLEOTIDE SEQUENCE [LARGE SCALE GENOMIC DNA]</scope>
    <source>
        <strain evidence="2 3">NML 110608</strain>
    </source>
</reference>
<dbReference type="PATRIC" id="fig|1432052.4.peg.3740"/>
<comment type="caution">
    <text evidence="2">The sequence shown here is derived from an EMBL/GenBank/DDBJ whole genome shotgun (WGS) entry which is preliminary data.</text>
</comment>
<feature type="transmembrane region" description="Helical" evidence="1">
    <location>
        <begin position="312"/>
        <end position="334"/>
    </location>
</feature>
<dbReference type="AlphaFoldDB" id="A0A1E3AFE1"/>
<keyword evidence="2" id="KW-0804">Transcription</keyword>
<gene>
    <name evidence="2" type="ORF">BEI61_03358</name>
</gene>
<evidence type="ECO:0000313" key="3">
    <source>
        <dbReference type="Proteomes" id="UP000094067"/>
    </source>
</evidence>
<keyword evidence="1" id="KW-0812">Transmembrane</keyword>
<accession>A0A1E3AFE1</accession>
<dbReference type="InterPro" id="IPR029040">
    <property type="entry name" value="RPABC4/Spt4"/>
</dbReference>
<dbReference type="Proteomes" id="UP000094067">
    <property type="component" value="Unassembled WGS sequence"/>
</dbReference>
<proteinExistence type="predicted"/>
<name>A0A1E3AFE1_9FIRM</name>
<evidence type="ECO:0000256" key="1">
    <source>
        <dbReference type="SAM" id="Phobius"/>
    </source>
</evidence>
<dbReference type="SUPFAM" id="SSF63393">
    <property type="entry name" value="RNA polymerase subunits"/>
    <property type="match status" value="1"/>
</dbReference>
<keyword evidence="2" id="KW-0240">DNA-directed RNA polymerase</keyword>
<sequence>MLTANEGEQNMIYKCKNCGGNVVYDPDRKAMHCPYCDGIETQDKAPGGGMELCANCGAPIEAGDYRSAVKCEYCGHYTIFDERVEGGYEPRLILPFKMGKAAAVSCLEKEFSRRVFAPESFLSQATVEKMEGSYIPFWLYDMKADCHYSGTGTTVRVWVSGDTEYTETSYFQVNRDVDVDFEKLPVDASLEMEDQVMDMMEPYQYEALENFRPEYMSGFLGEVYNQSAEVLEPRAEDRARKDASVMLHNTMGGYTTLIPQQETIRMHDIQPKYALLPVWWYRYSYEGQNYDCFVNGQTGKVIGKAPLCKKRIFAYSGTFFASLTIILMLIKGILEVL</sequence>
<protein>
    <submittedName>
        <fullName evidence="2">DNA-directed RNA polymerase subunit P</fullName>
    </submittedName>
</protein>
<dbReference type="EMBL" id="MCGH01000002">
    <property type="protein sequence ID" value="ODM07468.1"/>
    <property type="molecule type" value="Genomic_DNA"/>
</dbReference>
<keyword evidence="1" id="KW-1133">Transmembrane helix</keyword>
<dbReference type="GO" id="GO:0000428">
    <property type="term" value="C:DNA-directed RNA polymerase complex"/>
    <property type="evidence" value="ECO:0007669"/>
    <property type="project" value="UniProtKB-KW"/>
</dbReference>
<dbReference type="Gene3D" id="2.20.28.30">
    <property type="entry name" value="RNA polymerase ii, chain L"/>
    <property type="match status" value="2"/>
</dbReference>
<evidence type="ECO:0000313" key="2">
    <source>
        <dbReference type="EMBL" id="ODM07468.1"/>
    </source>
</evidence>
<organism evidence="2 3">
    <name type="scientific">Eisenbergiella tayi</name>
    <dbReference type="NCBI Taxonomy" id="1432052"/>
    <lineage>
        <taxon>Bacteria</taxon>
        <taxon>Bacillati</taxon>
        <taxon>Bacillota</taxon>
        <taxon>Clostridia</taxon>
        <taxon>Lachnospirales</taxon>
        <taxon>Lachnospiraceae</taxon>
        <taxon>Eisenbergiella</taxon>
    </lineage>
</organism>